<evidence type="ECO:0000256" key="5">
    <source>
        <dbReference type="ARBA" id="ARBA00013200"/>
    </source>
</evidence>
<dbReference type="GO" id="GO:0008818">
    <property type="term" value="F:cobalamin 5'-phosphate synthase activity"/>
    <property type="evidence" value="ECO:0007669"/>
    <property type="project" value="UniProtKB-UniRule"/>
</dbReference>
<keyword evidence="13 19" id="KW-0472">Membrane</keyword>
<dbReference type="Proteomes" id="UP000272474">
    <property type="component" value="Unassembled WGS sequence"/>
</dbReference>
<keyword evidence="21" id="KW-1185">Reference proteome</keyword>
<evidence type="ECO:0000256" key="18">
    <source>
        <dbReference type="ARBA" id="ARBA00049504"/>
    </source>
</evidence>
<gene>
    <name evidence="19 20" type="primary">cobS</name>
    <name evidence="20" type="ORF">D7294_12355</name>
</gene>
<dbReference type="EC" id="2.7.8.26" evidence="5 19"/>
<evidence type="ECO:0000256" key="3">
    <source>
        <dbReference type="ARBA" id="ARBA00004663"/>
    </source>
</evidence>
<dbReference type="RefSeq" id="WP_120678793.1">
    <property type="nucleotide sequence ID" value="NZ_RBAL01000006.1"/>
</dbReference>
<evidence type="ECO:0000313" key="21">
    <source>
        <dbReference type="Proteomes" id="UP000272474"/>
    </source>
</evidence>
<comment type="similarity">
    <text evidence="4 19">Belongs to the CobS family.</text>
</comment>
<dbReference type="HAMAP" id="MF_00719">
    <property type="entry name" value="CobS"/>
    <property type="match status" value="1"/>
</dbReference>
<evidence type="ECO:0000256" key="15">
    <source>
        <dbReference type="ARBA" id="ARBA00032605"/>
    </source>
</evidence>
<feature type="transmembrane region" description="Helical" evidence="19">
    <location>
        <begin position="227"/>
        <end position="249"/>
    </location>
</feature>
<feature type="transmembrane region" description="Helical" evidence="19">
    <location>
        <begin position="127"/>
        <end position="144"/>
    </location>
</feature>
<comment type="catalytic activity">
    <reaction evidence="17 19">
        <text>alpha-ribazole + adenosylcob(III)inamide-GDP = adenosylcob(III)alamin + GMP + H(+)</text>
        <dbReference type="Rhea" id="RHEA:16049"/>
        <dbReference type="ChEBI" id="CHEBI:10329"/>
        <dbReference type="ChEBI" id="CHEBI:15378"/>
        <dbReference type="ChEBI" id="CHEBI:18408"/>
        <dbReference type="ChEBI" id="CHEBI:58115"/>
        <dbReference type="ChEBI" id="CHEBI:60487"/>
        <dbReference type="EC" id="2.7.8.26"/>
    </reaction>
</comment>
<sequence length="282" mass="28598">MNATPPPPPAEPPPATGTDALSHGLRFALGTLTVLPVRVPRFDRYTARQGMLCAPAAGLVVGLAACLTCWVLLLLETGRLLTAVLTVAVPALLTRALHLDGLADVADGLGSRKPPAEAREVMKRSDIGPFGVLALLFVVLTQIAALDELLGHGRAYALTCVVLAAVNARTALTWACRAQGPPAARAEGLGAVVVRTVPLRQALAVAAVVAFASALAGALAAEGARAAGTVACGCSVVLALNAAELTMWHCHRRFGGINGDVLGAVAETAGTVTLLVLAVAAP</sequence>
<dbReference type="GO" id="GO:0005886">
    <property type="term" value="C:plasma membrane"/>
    <property type="evidence" value="ECO:0007669"/>
    <property type="project" value="UniProtKB-SubCell"/>
</dbReference>
<evidence type="ECO:0000256" key="8">
    <source>
        <dbReference type="ARBA" id="ARBA00022573"/>
    </source>
</evidence>
<evidence type="ECO:0000256" key="1">
    <source>
        <dbReference type="ARBA" id="ARBA00001946"/>
    </source>
</evidence>
<evidence type="ECO:0000256" key="11">
    <source>
        <dbReference type="ARBA" id="ARBA00022842"/>
    </source>
</evidence>
<evidence type="ECO:0000256" key="2">
    <source>
        <dbReference type="ARBA" id="ARBA00004651"/>
    </source>
</evidence>
<keyword evidence="12 19" id="KW-1133">Transmembrane helix</keyword>
<evidence type="ECO:0000256" key="9">
    <source>
        <dbReference type="ARBA" id="ARBA00022679"/>
    </source>
</evidence>
<dbReference type="InterPro" id="IPR003805">
    <property type="entry name" value="CobS"/>
</dbReference>
<keyword evidence="8 19" id="KW-0169">Cobalamin biosynthesis</keyword>
<keyword evidence="9 19" id="KW-0808">Transferase</keyword>
<keyword evidence="10 19" id="KW-0812">Transmembrane</keyword>
<evidence type="ECO:0000256" key="7">
    <source>
        <dbReference type="ARBA" id="ARBA00022475"/>
    </source>
</evidence>
<dbReference type="GO" id="GO:0051073">
    <property type="term" value="F:adenosylcobinamide-GDP ribazoletransferase activity"/>
    <property type="evidence" value="ECO:0007669"/>
    <property type="project" value="UniProtKB-UniRule"/>
</dbReference>
<dbReference type="Pfam" id="PF02654">
    <property type="entry name" value="CobS"/>
    <property type="match status" value="1"/>
</dbReference>
<evidence type="ECO:0000256" key="6">
    <source>
        <dbReference type="ARBA" id="ARBA00015850"/>
    </source>
</evidence>
<keyword evidence="11 19" id="KW-0460">Magnesium</keyword>
<dbReference type="UniPathway" id="UPA00148">
    <property type="reaction ID" value="UER00238"/>
</dbReference>
<feature type="transmembrane region" description="Helical" evidence="19">
    <location>
        <begin position="81"/>
        <end position="106"/>
    </location>
</feature>
<protein>
    <recommendedName>
        <fullName evidence="6 19">Adenosylcobinamide-GDP ribazoletransferase</fullName>
        <ecNumber evidence="5 19">2.7.8.26</ecNumber>
    </recommendedName>
    <alternativeName>
        <fullName evidence="16 19">Cobalamin synthase</fullName>
    </alternativeName>
    <alternativeName>
        <fullName evidence="15 19">Cobalamin-5'-phosphate synthase</fullName>
    </alternativeName>
</protein>
<organism evidence="20 21">
    <name type="scientific">Streptomyces hoynatensis</name>
    <dbReference type="NCBI Taxonomy" id="1141874"/>
    <lineage>
        <taxon>Bacteria</taxon>
        <taxon>Bacillati</taxon>
        <taxon>Actinomycetota</taxon>
        <taxon>Actinomycetes</taxon>
        <taxon>Kitasatosporales</taxon>
        <taxon>Streptomycetaceae</taxon>
        <taxon>Streptomyces</taxon>
    </lineage>
</organism>
<evidence type="ECO:0000256" key="12">
    <source>
        <dbReference type="ARBA" id="ARBA00022989"/>
    </source>
</evidence>
<dbReference type="OrthoDB" id="9794223at2"/>
<comment type="function">
    <text evidence="14 19">Joins adenosylcobinamide-GDP and alpha-ribazole to generate adenosylcobalamin (Ado-cobalamin). Also synthesizes adenosylcobalamin 5'-phosphate from adenosylcobinamide-GDP and alpha-ribazole 5'-phosphate.</text>
</comment>
<evidence type="ECO:0000256" key="16">
    <source>
        <dbReference type="ARBA" id="ARBA00032853"/>
    </source>
</evidence>
<evidence type="ECO:0000256" key="4">
    <source>
        <dbReference type="ARBA" id="ARBA00010561"/>
    </source>
</evidence>
<evidence type="ECO:0000256" key="10">
    <source>
        <dbReference type="ARBA" id="ARBA00022692"/>
    </source>
</evidence>
<accession>A0A3A9Z1U5</accession>
<dbReference type="PANTHER" id="PTHR34148:SF1">
    <property type="entry name" value="ADENOSYLCOBINAMIDE-GDP RIBAZOLETRANSFERASE"/>
    <property type="match status" value="1"/>
</dbReference>
<dbReference type="PANTHER" id="PTHR34148">
    <property type="entry name" value="ADENOSYLCOBINAMIDE-GDP RIBAZOLETRANSFERASE"/>
    <property type="match status" value="1"/>
</dbReference>
<evidence type="ECO:0000256" key="17">
    <source>
        <dbReference type="ARBA" id="ARBA00048623"/>
    </source>
</evidence>
<name>A0A3A9Z1U5_9ACTN</name>
<dbReference type="EMBL" id="RBAL01000006">
    <property type="protein sequence ID" value="RKN42238.1"/>
    <property type="molecule type" value="Genomic_DNA"/>
</dbReference>
<comment type="cofactor">
    <cofactor evidence="1 19">
        <name>Mg(2+)</name>
        <dbReference type="ChEBI" id="CHEBI:18420"/>
    </cofactor>
</comment>
<feature type="transmembrane region" description="Helical" evidence="19">
    <location>
        <begin position="261"/>
        <end position="281"/>
    </location>
</feature>
<dbReference type="AlphaFoldDB" id="A0A3A9Z1U5"/>
<evidence type="ECO:0000313" key="20">
    <source>
        <dbReference type="EMBL" id="RKN42238.1"/>
    </source>
</evidence>
<dbReference type="NCBIfam" id="TIGR00317">
    <property type="entry name" value="cobS"/>
    <property type="match status" value="1"/>
</dbReference>
<evidence type="ECO:0000256" key="13">
    <source>
        <dbReference type="ARBA" id="ARBA00023136"/>
    </source>
</evidence>
<comment type="caution">
    <text evidence="20">The sequence shown here is derived from an EMBL/GenBank/DDBJ whole genome shotgun (WGS) entry which is preliminary data.</text>
</comment>
<dbReference type="GO" id="GO:0009236">
    <property type="term" value="P:cobalamin biosynthetic process"/>
    <property type="evidence" value="ECO:0007669"/>
    <property type="project" value="UniProtKB-UniRule"/>
</dbReference>
<evidence type="ECO:0000256" key="19">
    <source>
        <dbReference type="HAMAP-Rule" id="MF_00719"/>
    </source>
</evidence>
<feature type="transmembrane region" description="Helical" evidence="19">
    <location>
        <begin position="51"/>
        <end position="75"/>
    </location>
</feature>
<comment type="catalytic activity">
    <reaction evidence="18 19">
        <text>alpha-ribazole 5'-phosphate + adenosylcob(III)inamide-GDP = adenosylcob(III)alamin 5'-phosphate + GMP + H(+)</text>
        <dbReference type="Rhea" id="RHEA:23560"/>
        <dbReference type="ChEBI" id="CHEBI:15378"/>
        <dbReference type="ChEBI" id="CHEBI:57918"/>
        <dbReference type="ChEBI" id="CHEBI:58115"/>
        <dbReference type="ChEBI" id="CHEBI:60487"/>
        <dbReference type="ChEBI" id="CHEBI:60493"/>
        <dbReference type="EC" id="2.7.8.26"/>
    </reaction>
</comment>
<proteinExistence type="inferred from homology"/>
<feature type="transmembrane region" description="Helical" evidence="19">
    <location>
        <begin position="202"/>
        <end position="221"/>
    </location>
</feature>
<keyword evidence="7 19" id="KW-1003">Cell membrane</keyword>
<comment type="subcellular location">
    <subcellularLocation>
        <location evidence="2 19">Cell membrane</location>
        <topology evidence="2 19">Multi-pass membrane protein</topology>
    </subcellularLocation>
</comment>
<evidence type="ECO:0000256" key="14">
    <source>
        <dbReference type="ARBA" id="ARBA00025228"/>
    </source>
</evidence>
<reference evidence="20 21" key="1">
    <citation type="journal article" date="2014" name="Int. J. Syst. Evol. Microbiol.">
        <title>Streptomyces hoynatensis sp. nov., isolated from deep marine sediment.</title>
        <authorList>
            <person name="Veyisoglu A."/>
            <person name="Sahin N."/>
        </authorList>
    </citation>
    <scope>NUCLEOTIDE SEQUENCE [LARGE SCALE GENOMIC DNA]</scope>
    <source>
        <strain evidence="20 21">KCTC 29097</strain>
    </source>
</reference>
<comment type="pathway">
    <text evidence="3 19">Cofactor biosynthesis; adenosylcobalamin biosynthesis; adenosylcobalamin from cob(II)yrinate a,c-diamide: step 7/7.</text>
</comment>